<comment type="similarity">
    <text evidence="2">Belongs to the ABC transporter superfamily. ABCC family. Conjugate transporter (TC 3.A.1.208) subfamily.</text>
</comment>
<keyword evidence="5" id="KW-0547">Nucleotide-binding</keyword>
<dbReference type="PROSITE" id="PS00211">
    <property type="entry name" value="ABC_TRANSPORTER_1"/>
    <property type="match status" value="2"/>
</dbReference>
<feature type="transmembrane region" description="Helical" evidence="10">
    <location>
        <begin position="209"/>
        <end position="230"/>
    </location>
</feature>
<feature type="transmembrane region" description="Helical" evidence="10">
    <location>
        <begin position="981"/>
        <end position="1005"/>
    </location>
</feature>
<dbReference type="FunFam" id="3.40.50.300:FF:001750">
    <property type="entry name" value="ATP-binding cassette transporter"/>
    <property type="match status" value="1"/>
</dbReference>
<dbReference type="Proteomes" id="UP000837801">
    <property type="component" value="Unassembled WGS sequence"/>
</dbReference>
<evidence type="ECO:0000256" key="3">
    <source>
        <dbReference type="ARBA" id="ARBA00022448"/>
    </source>
</evidence>
<evidence type="ECO:0000256" key="6">
    <source>
        <dbReference type="ARBA" id="ARBA00022840"/>
    </source>
</evidence>
<feature type="domain" description="ABC transmembrane type-1" evidence="12">
    <location>
        <begin position="954"/>
        <end position="1222"/>
    </location>
</feature>
<evidence type="ECO:0000256" key="1">
    <source>
        <dbReference type="ARBA" id="ARBA00004141"/>
    </source>
</evidence>
<evidence type="ECO:0000313" key="14">
    <source>
        <dbReference type="Proteomes" id="UP000837801"/>
    </source>
</evidence>
<dbReference type="OrthoDB" id="6500128at2759"/>
<dbReference type="CDD" id="cd18606">
    <property type="entry name" value="ABC_6TM_YOR1_D2_like"/>
    <property type="match status" value="1"/>
</dbReference>
<dbReference type="InterPro" id="IPR003593">
    <property type="entry name" value="AAA+_ATPase"/>
</dbReference>
<dbReference type="GO" id="GO:0016887">
    <property type="term" value="F:ATP hydrolysis activity"/>
    <property type="evidence" value="ECO:0007669"/>
    <property type="project" value="InterPro"/>
</dbReference>
<dbReference type="EMBL" id="CAKXYY010000018">
    <property type="protein sequence ID" value="CAH2354766.1"/>
    <property type="molecule type" value="Genomic_DNA"/>
</dbReference>
<dbReference type="SUPFAM" id="SSF90123">
    <property type="entry name" value="ABC transporter transmembrane region"/>
    <property type="match status" value="2"/>
</dbReference>
<dbReference type="GO" id="GO:0005886">
    <property type="term" value="C:plasma membrane"/>
    <property type="evidence" value="ECO:0007669"/>
    <property type="project" value="TreeGrafter"/>
</dbReference>
<feature type="compositionally biased region" description="Basic and acidic residues" evidence="9">
    <location>
        <begin position="881"/>
        <end position="890"/>
    </location>
</feature>
<dbReference type="InterPro" id="IPR027417">
    <property type="entry name" value="P-loop_NTPase"/>
</dbReference>
<dbReference type="Pfam" id="PF00664">
    <property type="entry name" value="ABC_membrane"/>
    <property type="match status" value="2"/>
</dbReference>
<sequence>MNQSPQNSRNSKDTIDSDNDTYIETLSNIEDKNQMSSQTNLESGQPQNSRQQQPPHENFTPNPYDTTAYAQNNAGTVDPENPNGLQNQKRLFSFIFSKKVPPITAPEERKPYPWKHANLFSQAFFLWLRPMLYKGYKRTLVAEDLYYLEDDLKVETMHARFDKYLKKRLAKAKEEHLKTNSNLENFKWPRFILEKTTYDTFFWQYNLSIIYLGLAFCCQSLSPLFTRALVDFVEYRYFGFETSVNKGVGYTLGSVALILLNGIFVNHFFHDAMMVGAMTKAVLTKSILLKSFNLSAKSKYEFPMGKITALMGTDLARIDLALGYQPLIVTFPIPVIISIILLLYYLGVTALAGIGLFLISLFICVSITRILFTYRQKVTKYTDNRVSLMREVLTHIKVIKYYAWEYAYKNMLSENRTKEMKYMYTIKILRNFITAYAVTLPTMTSMISFVTLWATGGVKNAGKVFSALSLFTILAQGIMLVPFALSTGADALLAYDRCTDFLSATEFDDEVDPKLLKEKRLSVDSSSEFDFSIKEIDDENPIAIEVMHADFTWEVFHDDVNMKTNSSWEYTEATAAKLKKKQNKSKLTTTEKEINKLEKTTLDYVDFRGSSRSSNDTFFESPQSIVSNEEFIRSQARTSKKQKVVPEKNTNFPGLLDINLTIKKNEFVILTGVIGSGKSSLLSALAGVMKMSNPSIGQVHINHKLLQCAAPWIQNCSVRENILFGKPFDAQKYAKVIYACSLDTDLKELPAGDFTEIGERGITLSGGQKARINLARAVYSDAPILLFDDVLSAVDARVGRHIIDNLFSDYLHDRTRILATHQLSLVEKADKIVFLNGDGSIDVGKFTDLQGRNEKFRELMFFSNDNKSETSIDENGQPIPKAEKKKKEETNSSNTNLTDYQDVQQTSIEGRLTGDEDRATNAITWNVYKKYIRLGEGFLGIGAVPVFVLTCATATFCQLFTNTWLSFWQEKKFKGMSDNMYVSIYIMFAFLTVIFTAAEFSLLGYMNNNSARYLNVGAVNRILHTPMSFMDTNPMGRILNRFTKDTDALDNELSEQLRLFLFPAAMIIGIIILCICYLPYFAIAVPFLAFAFIFVGNYYQGSAREIKRLEATQRSLVYNNFNEILTGLPVIKAYSAEENFIEKNDKYINQMNEAYYLTIANQRWLGISLDCIAAAFGLIICMLCITDQFNIGPQSTGLLLNYCIQIVGLLSLTIRAMTQVENEMNSAERLYQYAFNIPQEAAYEKTEFKPAPEWPPSGYIQFKDVSLRYREGLPLAIKDLTFDVYPGEKIGICGRTGAGKSSIMTALYRLVELNSGSISIDGLDISNLGLFDLRSRLSIIPQDPVLFQGSMRKNLDPFNEHSDDVLWDTLRRSGLIDESSIEIAKHQHQSANNNVGYDNLHKFHLEQIVEDDGVNFSFGERQLIALARAMVRKPKILVLDEATSSVDYETDAKIQNTIANEFGQCTILCIAHRLKTILHYDRIMVMDKGRVVQRDSPYNLFNKRGIFRSMCEKANIDRNDFDL</sequence>
<dbReference type="InterPro" id="IPR036640">
    <property type="entry name" value="ABC1_TM_sf"/>
</dbReference>
<dbReference type="PROSITE" id="PS50929">
    <property type="entry name" value="ABC_TM1F"/>
    <property type="match status" value="2"/>
</dbReference>
<feature type="domain" description="ABC transporter" evidence="11">
    <location>
        <begin position="636"/>
        <end position="862"/>
    </location>
</feature>
<dbReference type="CDD" id="cd18597">
    <property type="entry name" value="ABC_6TM_YOR1_D1_like"/>
    <property type="match status" value="1"/>
</dbReference>
<dbReference type="CDD" id="cd03244">
    <property type="entry name" value="ABCC_MRP_domain2"/>
    <property type="match status" value="1"/>
</dbReference>
<dbReference type="FunFam" id="1.20.1560.10:FF:000010">
    <property type="entry name" value="Multidrug resistance-associated ABC transporter"/>
    <property type="match status" value="1"/>
</dbReference>
<dbReference type="CDD" id="cd03250">
    <property type="entry name" value="ABCC_MRP_domain1"/>
    <property type="match status" value="1"/>
</dbReference>
<dbReference type="PANTHER" id="PTHR24223:SF456">
    <property type="entry name" value="MULTIDRUG RESISTANCE-ASSOCIATED PROTEIN LETHAL(2)03659"/>
    <property type="match status" value="1"/>
</dbReference>
<feature type="transmembrane region" description="Helical" evidence="10">
    <location>
        <begin position="352"/>
        <end position="372"/>
    </location>
</feature>
<dbReference type="SUPFAM" id="SSF52540">
    <property type="entry name" value="P-loop containing nucleoside triphosphate hydrolases"/>
    <property type="match status" value="2"/>
</dbReference>
<dbReference type="PROSITE" id="PS50893">
    <property type="entry name" value="ABC_TRANSPORTER_2"/>
    <property type="match status" value="2"/>
</dbReference>
<keyword evidence="14" id="KW-1185">Reference proteome</keyword>
<dbReference type="SMART" id="SM00382">
    <property type="entry name" value="AAA"/>
    <property type="match status" value="2"/>
</dbReference>
<feature type="region of interest" description="Disordered" evidence="9">
    <location>
        <begin position="1"/>
        <end position="84"/>
    </location>
</feature>
<dbReference type="InterPro" id="IPR017871">
    <property type="entry name" value="ABC_transporter-like_CS"/>
</dbReference>
<organism evidence="13 14">
    <name type="scientific">[Candida] railenensis</name>
    <dbReference type="NCBI Taxonomy" id="45579"/>
    <lineage>
        <taxon>Eukaryota</taxon>
        <taxon>Fungi</taxon>
        <taxon>Dikarya</taxon>
        <taxon>Ascomycota</taxon>
        <taxon>Saccharomycotina</taxon>
        <taxon>Pichiomycetes</taxon>
        <taxon>Debaryomycetaceae</taxon>
        <taxon>Kurtzmaniella</taxon>
    </lineage>
</organism>
<keyword evidence="7 10" id="KW-1133">Transmembrane helix</keyword>
<dbReference type="Pfam" id="PF00005">
    <property type="entry name" value="ABC_tran"/>
    <property type="match status" value="2"/>
</dbReference>
<comment type="subcellular location">
    <subcellularLocation>
        <location evidence="1">Membrane</location>
        <topology evidence="1">Multi-pass membrane protein</topology>
    </subcellularLocation>
</comment>
<evidence type="ECO:0000256" key="2">
    <source>
        <dbReference type="ARBA" id="ARBA00009726"/>
    </source>
</evidence>
<comment type="caution">
    <text evidence="13">The sequence shown here is derived from an EMBL/GenBank/DDBJ whole genome shotgun (WGS) entry which is preliminary data.</text>
</comment>
<feature type="transmembrane region" description="Helical" evidence="10">
    <location>
        <begin position="250"/>
        <end position="269"/>
    </location>
</feature>
<feature type="transmembrane region" description="Helical" evidence="10">
    <location>
        <begin position="938"/>
        <end position="961"/>
    </location>
</feature>
<protein>
    <submittedName>
        <fullName evidence="13">Oligomycin resistance ATP-dependent permease Yor1p</fullName>
    </submittedName>
</protein>
<name>A0A9P0W0M2_9ASCO</name>
<reference evidence="13" key="1">
    <citation type="submission" date="2022-03" db="EMBL/GenBank/DDBJ databases">
        <authorList>
            <person name="Legras J.-L."/>
            <person name="Devillers H."/>
            <person name="Grondin C."/>
        </authorList>
    </citation>
    <scope>NUCLEOTIDE SEQUENCE</scope>
    <source>
        <strain evidence="13">CLIB 1423</strain>
    </source>
</reference>
<evidence type="ECO:0000259" key="12">
    <source>
        <dbReference type="PROSITE" id="PS50929"/>
    </source>
</evidence>
<dbReference type="GO" id="GO:0005524">
    <property type="term" value="F:ATP binding"/>
    <property type="evidence" value="ECO:0007669"/>
    <property type="project" value="UniProtKB-KW"/>
</dbReference>
<dbReference type="PANTHER" id="PTHR24223">
    <property type="entry name" value="ATP-BINDING CASSETTE SUB-FAMILY C"/>
    <property type="match status" value="1"/>
</dbReference>
<feature type="transmembrane region" description="Helical" evidence="10">
    <location>
        <begin position="428"/>
        <end position="452"/>
    </location>
</feature>
<evidence type="ECO:0000256" key="5">
    <source>
        <dbReference type="ARBA" id="ARBA00022741"/>
    </source>
</evidence>
<evidence type="ECO:0000256" key="7">
    <source>
        <dbReference type="ARBA" id="ARBA00022989"/>
    </source>
</evidence>
<feature type="region of interest" description="Disordered" evidence="9">
    <location>
        <begin position="867"/>
        <end position="897"/>
    </location>
</feature>
<evidence type="ECO:0000256" key="9">
    <source>
        <dbReference type="SAM" id="MobiDB-lite"/>
    </source>
</evidence>
<feature type="compositionally biased region" description="Polar residues" evidence="9">
    <location>
        <begin position="22"/>
        <end position="75"/>
    </location>
</feature>
<keyword evidence="4 10" id="KW-0812">Transmembrane</keyword>
<evidence type="ECO:0000256" key="10">
    <source>
        <dbReference type="SAM" id="Phobius"/>
    </source>
</evidence>
<evidence type="ECO:0000313" key="13">
    <source>
        <dbReference type="EMBL" id="CAH2354766.1"/>
    </source>
</evidence>
<feature type="transmembrane region" description="Helical" evidence="10">
    <location>
        <begin position="327"/>
        <end position="346"/>
    </location>
</feature>
<accession>A0A9P0W0M2</accession>
<dbReference type="GO" id="GO:0008559">
    <property type="term" value="F:ABC-type xenobiotic transporter activity"/>
    <property type="evidence" value="ECO:0007669"/>
    <property type="project" value="TreeGrafter"/>
</dbReference>
<keyword evidence="3" id="KW-0813">Transport</keyword>
<feature type="transmembrane region" description="Helical" evidence="10">
    <location>
        <begin position="1164"/>
        <end position="1186"/>
    </location>
</feature>
<gene>
    <name evidence="13" type="ORF">CLIB1423_18S03202</name>
</gene>
<evidence type="ECO:0000259" key="11">
    <source>
        <dbReference type="PROSITE" id="PS50893"/>
    </source>
</evidence>
<dbReference type="InterPro" id="IPR011527">
    <property type="entry name" value="ABC1_TM_dom"/>
</dbReference>
<dbReference type="Gene3D" id="3.40.50.300">
    <property type="entry name" value="P-loop containing nucleotide triphosphate hydrolases"/>
    <property type="match status" value="2"/>
</dbReference>
<feature type="domain" description="ABC transmembrane type-1" evidence="12">
    <location>
        <begin position="207"/>
        <end position="490"/>
    </location>
</feature>
<keyword evidence="8 10" id="KW-0472">Membrane</keyword>
<evidence type="ECO:0000256" key="8">
    <source>
        <dbReference type="ARBA" id="ARBA00023136"/>
    </source>
</evidence>
<dbReference type="InterPro" id="IPR003439">
    <property type="entry name" value="ABC_transporter-like_ATP-bd"/>
</dbReference>
<feature type="transmembrane region" description="Helical" evidence="10">
    <location>
        <begin position="1061"/>
        <end position="1094"/>
    </location>
</feature>
<keyword evidence="6" id="KW-0067">ATP-binding</keyword>
<dbReference type="Gene3D" id="1.20.1560.10">
    <property type="entry name" value="ABC transporter type 1, transmembrane domain"/>
    <property type="match status" value="2"/>
</dbReference>
<dbReference type="InterPro" id="IPR050173">
    <property type="entry name" value="ABC_transporter_C-like"/>
</dbReference>
<proteinExistence type="inferred from homology"/>
<evidence type="ECO:0000256" key="4">
    <source>
        <dbReference type="ARBA" id="ARBA00022692"/>
    </source>
</evidence>
<feature type="domain" description="ABC transporter" evidence="11">
    <location>
        <begin position="1260"/>
        <end position="1513"/>
    </location>
</feature>
<feature type="transmembrane region" description="Helical" evidence="10">
    <location>
        <begin position="464"/>
        <end position="485"/>
    </location>
</feature>
<dbReference type="FunFam" id="3.40.50.300:FF:000565">
    <property type="entry name" value="ABC bile acid transporter"/>
    <property type="match status" value="1"/>
</dbReference>